<dbReference type="Proteomes" id="UP001234297">
    <property type="component" value="Chromosome 10"/>
</dbReference>
<reference evidence="1 2" key="1">
    <citation type="journal article" date="2022" name="Hortic Res">
        <title>A haplotype resolved chromosomal level avocado genome allows analysis of novel avocado genes.</title>
        <authorList>
            <person name="Nath O."/>
            <person name="Fletcher S.J."/>
            <person name="Hayward A."/>
            <person name="Shaw L.M."/>
            <person name="Masouleh A.K."/>
            <person name="Furtado A."/>
            <person name="Henry R.J."/>
            <person name="Mitter N."/>
        </authorList>
    </citation>
    <scope>NUCLEOTIDE SEQUENCE [LARGE SCALE GENOMIC DNA]</scope>
    <source>
        <strain evidence="2">cv. Hass</strain>
    </source>
</reference>
<proteinExistence type="predicted"/>
<gene>
    <name evidence="1" type="ORF">MRB53_031564</name>
</gene>
<comment type="caution">
    <text evidence="1">The sequence shown here is derived from an EMBL/GenBank/DDBJ whole genome shotgun (WGS) entry which is preliminary data.</text>
</comment>
<dbReference type="EMBL" id="CM056818">
    <property type="protein sequence ID" value="KAJ8623035.1"/>
    <property type="molecule type" value="Genomic_DNA"/>
</dbReference>
<organism evidence="1 2">
    <name type="scientific">Persea americana</name>
    <name type="common">Avocado</name>
    <dbReference type="NCBI Taxonomy" id="3435"/>
    <lineage>
        <taxon>Eukaryota</taxon>
        <taxon>Viridiplantae</taxon>
        <taxon>Streptophyta</taxon>
        <taxon>Embryophyta</taxon>
        <taxon>Tracheophyta</taxon>
        <taxon>Spermatophyta</taxon>
        <taxon>Magnoliopsida</taxon>
        <taxon>Magnoliidae</taxon>
        <taxon>Laurales</taxon>
        <taxon>Lauraceae</taxon>
        <taxon>Persea</taxon>
    </lineage>
</organism>
<name>A0ACC2KPT6_PERAE</name>
<accession>A0ACC2KPT6</accession>
<evidence type="ECO:0000313" key="1">
    <source>
        <dbReference type="EMBL" id="KAJ8623035.1"/>
    </source>
</evidence>
<evidence type="ECO:0000313" key="2">
    <source>
        <dbReference type="Proteomes" id="UP001234297"/>
    </source>
</evidence>
<keyword evidence="2" id="KW-1185">Reference proteome</keyword>
<sequence>MKGTSKTLSRMLRRVVLLLLLALIMSPVQSRKLGNAHPQTGRRDGDPQVLVVVDKSEALTPPPPKNSGMQSPLPPPCCN</sequence>
<protein>
    <submittedName>
        <fullName evidence="1">Uncharacterized protein</fullName>
    </submittedName>
</protein>